<proteinExistence type="predicted"/>
<protein>
    <submittedName>
        <fullName evidence="1">FAD-binding monooxygenase</fullName>
    </submittedName>
</protein>
<keyword evidence="1" id="KW-0503">Monooxygenase</keyword>
<dbReference type="Gene3D" id="3.40.30.120">
    <property type="match status" value="1"/>
</dbReference>
<dbReference type="EMBL" id="JAVREO010000161">
    <property type="protein sequence ID" value="MDT0271016.1"/>
    <property type="molecule type" value="Genomic_DNA"/>
</dbReference>
<comment type="caution">
    <text evidence="1">The sequence shown here is derived from an EMBL/GenBank/DDBJ whole genome shotgun (WGS) entry which is preliminary data.</text>
</comment>
<organism evidence="1 2">
    <name type="scientific">Streptomyces chisholmiae</name>
    <dbReference type="NCBI Taxonomy" id="3075540"/>
    <lineage>
        <taxon>Bacteria</taxon>
        <taxon>Bacillati</taxon>
        <taxon>Actinomycetota</taxon>
        <taxon>Actinomycetes</taxon>
        <taxon>Kitasatosporales</taxon>
        <taxon>Streptomycetaceae</taxon>
        <taxon>Streptomyces</taxon>
    </lineage>
</organism>
<keyword evidence="1" id="KW-0560">Oxidoreductase</keyword>
<dbReference type="GO" id="GO:0004497">
    <property type="term" value="F:monooxygenase activity"/>
    <property type="evidence" value="ECO:0007669"/>
    <property type="project" value="UniProtKB-KW"/>
</dbReference>
<name>A0ABU2K181_9ACTN</name>
<reference evidence="2" key="1">
    <citation type="submission" date="2023-07" db="EMBL/GenBank/DDBJ databases">
        <title>30 novel species of actinomycetes from the DSMZ collection.</title>
        <authorList>
            <person name="Nouioui I."/>
        </authorList>
    </citation>
    <scope>NUCLEOTIDE SEQUENCE [LARGE SCALE GENOMIC DNA]</scope>
    <source>
        <strain evidence="2">DSM 44915</strain>
    </source>
</reference>
<keyword evidence="2" id="KW-1185">Reference proteome</keyword>
<evidence type="ECO:0000313" key="2">
    <source>
        <dbReference type="Proteomes" id="UP001183410"/>
    </source>
</evidence>
<feature type="non-terminal residue" evidence="1">
    <location>
        <position position="154"/>
    </location>
</feature>
<feature type="non-terminal residue" evidence="1">
    <location>
        <position position="1"/>
    </location>
</feature>
<sequence length="154" mass="16484">QVLAGADDRLLNTYEQERQPIAAGVLGLSTKKYQGIGKFDPSSVRRGKDEKQLTLTYHGGPLAPLAADRTKTLRVGDRAPNADLVTARDDRVRLFDAYRGPHFTALAYGPHAAAELTKLDWPAGGAPLTRLVIGADGKGGVLTDPTGEFARIYG</sequence>
<accession>A0ABU2K181</accession>
<dbReference type="Proteomes" id="UP001183410">
    <property type="component" value="Unassembled WGS sequence"/>
</dbReference>
<evidence type="ECO:0000313" key="1">
    <source>
        <dbReference type="EMBL" id="MDT0271016.1"/>
    </source>
</evidence>
<gene>
    <name evidence="1" type="ORF">RM844_32580</name>
</gene>